<dbReference type="GO" id="GO:0005829">
    <property type="term" value="C:cytosol"/>
    <property type="evidence" value="ECO:0007669"/>
    <property type="project" value="TreeGrafter"/>
</dbReference>
<name>A0A1Y0ENP0_9BURK</name>
<evidence type="ECO:0000256" key="1">
    <source>
        <dbReference type="ARBA" id="ARBA00023125"/>
    </source>
</evidence>
<dbReference type="RefSeq" id="WP_087281233.1">
    <property type="nucleotide sequence ID" value="NZ_CP021455.1"/>
</dbReference>
<dbReference type="Proteomes" id="UP000196138">
    <property type="component" value="Chromosome"/>
</dbReference>
<dbReference type="Pfam" id="PF00072">
    <property type="entry name" value="Response_reg"/>
    <property type="match status" value="1"/>
</dbReference>
<dbReference type="PROSITE" id="PS50110">
    <property type="entry name" value="RESPONSE_REGULATORY"/>
    <property type="match status" value="1"/>
</dbReference>
<feature type="domain" description="HTH LytTR-type" evidence="4">
    <location>
        <begin position="138"/>
        <end position="246"/>
    </location>
</feature>
<reference evidence="5 6" key="1">
    <citation type="submission" date="2017-05" db="EMBL/GenBank/DDBJ databases">
        <authorList>
            <person name="Song R."/>
            <person name="Chenine A.L."/>
            <person name="Ruprecht R.M."/>
        </authorList>
    </citation>
    <scope>NUCLEOTIDE SEQUENCE [LARGE SCALE GENOMIC DNA]</scope>
    <source>
        <strain evidence="5 6">DSM 26136</strain>
    </source>
</reference>
<evidence type="ECO:0000259" key="3">
    <source>
        <dbReference type="PROSITE" id="PS50110"/>
    </source>
</evidence>
<dbReference type="InterPro" id="IPR007492">
    <property type="entry name" value="LytTR_DNA-bd_dom"/>
</dbReference>
<protein>
    <submittedName>
        <fullName evidence="5">DNA-binding response regulator</fullName>
    </submittedName>
</protein>
<keyword evidence="1 5" id="KW-0238">DNA-binding</keyword>
<dbReference type="PANTHER" id="PTHR48111">
    <property type="entry name" value="REGULATOR OF RPOS"/>
    <property type="match status" value="1"/>
</dbReference>
<dbReference type="SMART" id="SM00448">
    <property type="entry name" value="REC"/>
    <property type="match status" value="1"/>
</dbReference>
<dbReference type="InterPro" id="IPR011006">
    <property type="entry name" value="CheY-like_superfamily"/>
</dbReference>
<dbReference type="EMBL" id="CP021455">
    <property type="protein sequence ID" value="ARU05255.1"/>
    <property type="molecule type" value="Genomic_DNA"/>
</dbReference>
<dbReference type="KEGG" id="cser:CCO03_11705"/>
<dbReference type="Pfam" id="PF04397">
    <property type="entry name" value="LytTR"/>
    <property type="match status" value="1"/>
</dbReference>
<evidence type="ECO:0000256" key="2">
    <source>
        <dbReference type="PROSITE-ProRule" id="PRU00169"/>
    </source>
</evidence>
<dbReference type="SUPFAM" id="SSF52172">
    <property type="entry name" value="CheY-like"/>
    <property type="match status" value="1"/>
</dbReference>
<feature type="domain" description="Response regulatory" evidence="3">
    <location>
        <begin position="4"/>
        <end position="120"/>
    </location>
</feature>
<gene>
    <name evidence="5" type="ORF">CCO03_11705</name>
</gene>
<dbReference type="InterPro" id="IPR001789">
    <property type="entry name" value="Sig_transdc_resp-reg_receiver"/>
</dbReference>
<evidence type="ECO:0000313" key="5">
    <source>
        <dbReference type="EMBL" id="ARU05255.1"/>
    </source>
</evidence>
<dbReference type="GO" id="GO:0032993">
    <property type="term" value="C:protein-DNA complex"/>
    <property type="evidence" value="ECO:0007669"/>
    <property type="project" value="TreeGrafter"/>
</dbReference>
<organism evidence="5 6">
    <name type="scientific">Comamonas serinivorans</name>
    <dbReference type="NCBI Taxonomy" id="1082851"/>
    <lineage>
        <taxon>Bacteria</taxon>
        <taxon>Pseudomonadati</taxon>
        <taxon>Pseudomonadota</taxon>
        <taxon>Betaproteobacteria</taxon>
        <taxon>Burkholderiales</taxon>
        <taxon>Comamonadaceae</taxon>
        <taxon>Comamonas</taxon>
    </lineage>
</organism>
<dbReference type="PANTHER" id="PTHR48111:SF3">
    <property type="entry name" value="TRANSCRIPTIONAL REGULATORY PROTEIN BTSR"/>
    <property type="match status" value="1"/>
</dbReference>
<feature type="modified residue" description="4-aspartylphosphate" evidence="2">
    <location>
        <position position="57"/>
    </location>
</feature>
<dbReference type="AlphaFoldDB" id="A0A1Y0ENP0"/>
<proteinExistence type="predicted"/>
<keyword evidence="2" id="KW-0597">Phosphoprotein</keyword>
<keyword evidence="6" id="KW-1185">Reference proteome</keyword>
<dbReference type="GO" id="GO:0000976">
    <property type="term" value="F:transcription cis-regulatory region binding"/>
    <property type="evidence" value="ECO:0007669"/>
    <property type="project" value="TreeGrafter"/>
</dbReference>
<dbReference type="Gene3D" id="2.40.50.1020">
    <property type="entry name" value="LytTr DNA-binding domain"/>
    <property type="match status" value="1"/>
</dbReference>
<evidence type="ECO:0000313" key="6">
    <source>
        <dbReference type="Proteomes" id="UP000196138"/>
    </source>
</evidence>
<dbReference type="SMART" id="SM00850">
    <property type="entry name" value="LytTR"/>
    <property type="match status" value="1"/>
</dbReference>
<dbReference type="OrthoDB" id="236568at2"/>
<accession>A0A1Y0ENP0</accession>
<dbReference type="PROSITE" id="PS50930">
    <property type="entry name" value="HTH_LYTTR"/>
    <property type="match status" value="1"/>
</dbReference>
<dbReference type="Gene3D" id="3.40.50.2300">
    <property type="match status" value="1"/>
</dbReference>
<dbReference type="GO" id="GO:0000156">
    <property type="term" value="F:phosphorelay response regulator activity"/>
    <property type="evidence" value="ECO:0007669"/>
    <property type="project" value="TreeGrafter"/>
</dbReference>
<dbReference type="InterPro" id="IPR039420">
    <property type="entry name" value="WalR-like"/>
</dbReference>
<dbReference type="GO" id="GO:0006355">
    <property type="term" value="P:regulation of DNA-templated transcription"/>
    <property type="evidence" value="ECO:0007669"/>
    <property type="project" value="TreeGrafter"/>
</dbReference>
<evidence type="ECO:0000259" key="4">
    <source>
        <dbReference type="PROSITE" id="PS50930"/>
    </source>
</evidence>
<sequence>MTLKVLLVDDEPLARARMKTLLADCTQPAAEVTGEAAESAHALALMRTGHYDVALLDIHMPGLSGVALAHALRTFPHPPAIVFVTAHAEHAAAAFDLDAADYLTKPVRLERLQKALQKAAAQHPSGRGALPGDDPDVLMIQERNRVLRLQASEILYIRSELKYLTVRTLTQSYLADGSLSDLEQRWGPRFVRTHRSVLVARRAMQALERAIDSSQGEAWMLRIAGIDELMPVSRRQLTQVRHALSQP</sequence>